<keyword evidence="4" id="KW-1185">Reference proteome</keyword>
<protein>
    <submittedName>
        <fullName evidence="3">Actin-like ATPase domain-containing protein</fullName>
    </submittedName>
</protein>
<dbReference type="OrthoDB" id="5572108at2759"/>
<dbReference type="Pfam" id="PF00022">
    <property type="entry name" value="Actin"/>
    <property type="match status" value="2"/>
</dbReference>
<feature type="compositionally biased region" description="Low complexity" evidence="2">
    <location>
        <begin position="613"/>
        <end position="626"/>
    </location>
</feature>
<dbReference type="SMART" id="SM00268">
    <property type="entry name" value="ACTIN"/>
    <property type="match status" value="1"/>
</dbReference>
<organism evidence="3 4">
    <name type="scientific">Sanghuangporus baumii</name>
    <name type="common">Phellinus baumii</name>
    <dbReference type="NCBI Taxonomy" id="108892"/>
    <lineage>
        <taxon>Eukaryota</taxon>
        <taxon>Fungi</taxon>
        <taxon>Dikarya</taxon>
        <taxon>Basidiomycota</taxon>
        <taxon>Agaricomycotina</taxon>
        <taxon>Agaricomycetes</taxon>
        <taxon>Hymenochaetales</taxon>
        <taxon>Hymenochaetaceae</taxon>
        <taxon>Sanghuangporus</taxon>
    </lineage>
</organism>
<proteinExistence type="inferred from homology"/>
<evidence type="ECO:0000256" key="2">
    <source>
        <dbReference type="SAM" id="MobiDB-lite"/>
    </source>
</evidence>
<comment type="similarity">
    <text evidence="1">Belongs to the actin family.</text>
</comment>
<dbReference type="PANTHER" id="PTHR11937">
    <property type="entry name" value="ACTIN"/>
    <property type="match status" value="1"/>
</dbReference>
<reference evidence="3" key="1">
    <citation type="submission" date="2016-06" db="EMBL/GenBank/DDBJ databases">
        <title>Draft Genome sequence of the fungus Inonotus baumii.</title>
        <authorList>
            <person name="Zhu H."/>
            <person name="Lin W."/>
        </authorList>
    </citation>
    <scope>NUCLEOTIDE SEQUENCE</scope>
    <source>
        <strain evidence="3">821</strain>
    </source>
</reference>
<feature type="compositionally biased region" description="Low complexity" evidence="2">
    <location>
        <begin position="551"/>
        <end position="560"/>
    </location>
</feature>
<dbReference type="InterPro" id="IPR043129">
    <property type="entry name" value="ATPase_NBD"/>
</dbReference>
<dbReference type="Gene3D" id="3.90.640.10">
    <property type="entry name" value="Actin, Chain A, domain 4"/>
    <property type="match status" value="1"/>
</dbReference>
<dbReference type="InterPro" id="IPR004000">
    <property type="entry name" value="Actin"/>
</dbReference>
<dbReference type="Proteomes" id="UP000757232">
    <property type="component" value="Unassembled WGS sequence"/>
</dbReference>
<accession>A0A9Q5N075</accession>
<dbReference type="CDD" id="cd10206">
    <property type="entry name" value="ASKHA_NBD_Arp8-like"/>
    <property type="match status" value="1"/>
</dbReference>
<dbReference type="EMBL" id="LNZH02000209">
    <property type="protein sequence ID" value="OCB85532.1"/>
    <property type="molecule type" value="Genomic_DNA"/>
</dbReference>
<name>A0A9Q5N075_SANBA</name>
<evidence type="ECO:0000256" key="1">
    <source>
        <dbReference type="RuleBase" id="RU000487"/>
    </source>
</evidence>
<gene>
    <name evidence="3" type="ORF">A7U60_g7542</name>
</gene>
<dbReference type="Gene3D" id="3.30.420.40">
    <property type="match status" value="3"/>
</dbReference>
<evidence type="ECO:0000313" key="4">
    <source>
        <dbReference type="Proteomes" id="UP000757232"/>
    </source>
</evidence>
<sequence>MPRGVANAKRDELAMRYTTFHAPLHFLLLLRVNPKLTASSYLKYESQTLWTRNAARASKNDIGPQEGRRGSKVIVIHPGTRTLRIGRASDVAPVFVPHVIARRVHTPPAVPPKPLLFIKRPKNIKNDEESTEGENEKDALAEAATDEHIENSIAPLVSALRDRMRFYKLRVVPNASKVASSFNEQMVGEESPSPDSPFKTPSAEDVLVGEKVFDLPDEAHVLGYAVRWPVYAGRFNTRDYKSHQNVLDDIEEIWRTTLKDELGIDPKAFKEYSVVLVIPDVWDRFYVHELVHMLLSTMGLKQIVCQQESLAATYGAGISNACVIDIGAAKTSVSCVDDGLVLAETRMILSIAGDDITEFLSVLLDRISFPYKDLDVTRMHDWAVMEDLKCRICTLNEADVALNLYDFWVRCPGKKYIKYGLRAYDEVILAPMLFFDQRIVNIELKRELLRRTGNPDITDEMIEYSQDQITGAMLISTQHLMPPPPAPTLTAPSKPASGAVTPQPPEVKSDDTKKSAPSAIEANVKLEGKQEVIDVDEEMMDVDTKEKREASSSTQTSKSPSAERDQPSKSTTPSRQDLAQNDKQQNPTPTGNGTSTSATPVAGDIPTTGPGLASASRSSQPPAQQQVFPGGYPVDVPFEASKLPLDVAIYNSARAAGGDDRIRKYLQAVLVVGGGALTPGIVHALESRLQAIATPLVPHMEKVQIIPPPKDIDPRMLSWKGAAVLGKMDGVSDLWVTGADWDQFGMRALKERCYYL</sequence>
<feature type="compositionally biased region" description="Polar residues" evidence="2">
    <location>
        <begin position="568"/>
        <end position="599"/>
    </location>
</feature>
<dbReference type="SUPFAM" id="SSF53067">
    <property type="entry name" value="Actin-like ATPase domain"/>
    <property type="match status" value="2"/>
</dbReference>
<comment type="caution">
    <text evidence="3">The sequence shown here is derived from an EMBL/GenBank/DDBJ whole genome shotgun (WGS) entry which is preliminary data.</text>
</comment>
<feature type="region of interest" description="Disordered" evidence="2">
    <location>
        <begin position="478"/>
        <end position="631"/>
    </location>
</feature>
<evidence type="ECO:0000313" key="3">
    <source>
        <dbReference type="EMBL" id="OCB85532.1"/>
    </source>
</evidence>
<dbReference type="AlphaFoldDB" id="A0A9Q5N075"/>
<feature type="compositionally biased region" description="Low complexity" evidence="2">
    <location>
        <begin position="488"/>
        <end position="497"/>
    </location>
</feature>